<evidence type="ECO:0000313" key="3">
    <source>
        <dbReference type="EMBL" id="AVD70932.1"/>
    </source>
</evidence>
<accession>A0A2L1GMP4</accession>
<gene>
    <name evidence="3" type="ORF">CAY53_05085</name>
</gene>
<dbReference type="AlphaFoldDB" id="A0A2L1GMP4"/>
<reference evidence="3 4" key="1">
    <citation type="journal article" date="2018" name="MBio">
        <title>Insights into the evolution of host association through the isolation and characterization of a novel human periodontal pathobiont, Desulfobulbus oralis.</title>
        <authorList>
            <person name="Cross K.L."/>
            <person name="Chirania P."/>
            <person name="Xiong W."/>
            <person name="Beall C.J."/>
            <person name="Elkins J.G."/>
            <person name="Giannone R.J."/>
            <person name="Griffen A.L."/>
            <person name="Guss A.M."/>
            <person name="Hettich R.L."/>
            <person name="Joshi S.S."/>
            <person name="Mokrzan E.M."/>
            <person name="Martin R.K."/>
            <person name="Zhulin I.B."/>
            <person name="Leys E.J."/>
            <person name="Podar M."/>
        </authorList>
    </citation>
    <scope>NUCLEOTIDE SEQUENCE [LARGE SCALE GENOMIC DNA]</scope>
    <source>
        <strain evidence="3 4">ORNL</strain>
    </source>
</reference>
<proteinExistence type="predicted"/>
<organism evidence="3 4">
    <name type="scientific">Desulfobulbus oralis</name>
    <dbReference type="NCBI Taxonomy" id="1986146"/>
    <lineage>
        <taxon>Bacteria</taxon>
        <taxon>Pseudomonadati</taxon>
        <taxon>Thermodesulfobacteriota</taxon>
        <taxon>Desulfobulbia</taxon>
        <taxon>Desulfobulbales</taxon>
        <taxon>Desulfobulbaceae</taxon>
        <taxon>Desulfobulbus</taxon>
    </lineage>
</organism>
<dbReference type="Proteomes" id="UP000239867">
    <property type="component" value="Chromosome"/>
</dbReference>
<evidence type="ECO:0000256" key="2">
    <source>
        <dbReference type="SAM" id="MobiDB-lite"/>
    </source>
</evidence>
<dbReference type="RefSeq" id="WP_104936212.1">
    <property type="nucleotide sequence ID" value="NZ_CP021255.1"/>
</dbReference>
<feature type="compositionally biased region" description="Basic residues" evidence="2">
    <location>
        <begin position="216"/>
        <end position="225"/>
    </location>
</feature>
<keyword evidence="4" id="KW-1185">Reference proteome</keyword>
<evidence type="ECO:0000256" key="1">
    <source>
        <dbReference type="SAM" id="Coils"/>
    </source>
</evidence>
<feature type="compositionally biased region" description="Low complexity" evidence="2">
    <location>
        <begin position="170"/>
        <end position="211"/>
    </location>
</feature>
<evidence type="ECO:0000313" key="4">
    <source>
        <dbReference type="Proteomes" id="UP000239867"/>
    </source>
</evidence>
<dbReference type="EMBL" id="CP021255">
    <property type="protein sequence ID" value="AVD70932.1"/>
    <property type="molecule type" value="Genomic_DNA"/>
</dbReference>
<keyword evidence="1" id="KW-0175">Coiled coil</keyword>
<feature type="region of interest" description="Disordered" evidence="2">
    <location>
        <begin position="164"/>
        <end position="225"/>
    </location>
</feature>
<protein>
    <submittedName>
        <fullName evidence="3">Uncharacterized protein</fullName>
    </submittedName>
</protein>
<dbReference type="KEGG" id="deo:CAY53_05085"/>
<feature type="coiled-coil region" evidence="1">
    <location>
        <begin position="65"/>
        <end position="92"/>
    </location>
</feature>
<sequence length="225" mass="24626">MSAVTKDAMSILSKKVATMSRELQQLRPYRKLVDIDAEIAAKREAFAQLHDEKMAKLKSAVDAARTSIQQEFAKARQAREEALREKEKAIALGRALIARAQEHAERIGREAGEKIFHEYEKIGDERYAATKESERILALARTRANEMLAAASARLEAVTAAEQAGAKAVAMTEPASTAEAAPAEAGTTAAPPAQTAPTEAESPAFRPAAPRQRPERGRKKKKRRR</sequence>
<name>A0A2L1GMP4_9BACT</name>